<dbReference type="GO" id="GO:0000309">
    <property type="term" value="F:nicotinamide-nucleotide adenylyltransferase activity"/>
    <property type="evidence" value="ECO:0007669"/>
    <property type="project" value="TreeGrafter"/>
</dbReference>
<feature type="compositionally biased region" description="Low complexity" evidence="1">
    <location>
        <begin position="32"/>
        <end position="43"/>
    </location>
</feature>
<reference evidence="2" key="1">
    <citation type="submission" date="2013-07" db="EMBL/GenBank/DDBJ databases">
        <title>The Genome Sequence of Cryptococcus dejecticola CBS10117.</title>
        <authorList>
            <consortium name="The Broad Institute Genome Sequencing Platform"/>
            <person name="Cuomo C."/>
            <person name="Litvintseva A."/>
            <person name="Chen Y."/>
            <person name="Heitman J."/>
            <person name="Sun S."/>
            <person name="Springer D."/>
            <person name="Dromer F."/>
            <person name="Young S.K."/>
            <person name="Zeng Q."/>
            <person name="Gargeya S."/>
            <person name="Fitzgerald M."/>
            <person name="Abouelleil A."/>
            <person name="Alvarado L."/>
            <person name="Berlin A.M."/>
            <person name="Chapman S.B."/>
            <person name="Dewar J."/>
            <person name="Goldberg J."/>
            <person name="Griggs A."/>
            <person name="Gujja S."/>
            <person name="Hansen M."/>
            <person name="Howarth C."/>
            <person name="Imamovic A."/>
            <person name="Larimer J."/>
            <person name="McCowan C."/>
            <person name="Murphy C."/>
            <person name="Pearson M."/>
            <person name="Priest M."/>
            <person name="Roberts A."/>
            <person name="Saif S."/>
            <person name="Shea T."/>
            <person name="Sykes S."/>
            <person name="Wortman J."/>
            <person name="Nusbaum C."/>
            <person name="Birren B."/>
        </authorList>
    </citation>
    <scope>NUCLEOTIDE SEQUENCE [LARGE SCALE GENOMIC DNA]</scope>
    <source>
        <strain evidence="2">CBS 10117</strain>
    </source>
</reference>
<dbReference type="RefSeq" id="XP_018260488.1">
    <property type="nucleotide sequence ID" value="XM_018410678.1"/>
</dbReference>
<dbReference type="GO" id="GO:0005737">
    <property type="term" value="C:cytoplasm"/>
    <property type="evidence" value="ECO:0007669"/>
    <property type="project" value="TreeGrafter"/>
</dbReference>
<protein>
    <recommendedName>
        <fullName evidence="5">Nicotinamide-nucleotide adenylyltransferase</fullName>
    </recommendedName>
</protein>
<dbReference type="STRING" id="1296121.A0A1A5ZXW6"/>
<dbReference type="OrthoDB" id="5591297at2759"/>
<organism evidence="2">
    <name type="scientific">Kwoniella dejecticola CBS 10117</name>
    <dbReference type="NCBI Taxonomy" id="1296121"/>
    <lineage>
        <taxon>Eukaryota</taxon>
        <taxon>Fungi</taxon>
        <taxon>Dikarya</taxon>
        <taxon>Basidiomycota</taxon>
        <taxon>Agaricomycotina</taxon>
        <taxon>Tremellomycetes</taxon>
        <taxon>Tremellales</taxon>
        <taxon>Cryptococcaceae</taxon>
        <taxon>Kwoniella</taxon>
    </lineage>
</organism>
<keyword evidence="4" id="KW-1185">Reference proteome</keyword>
<dbReference type="Gene3D" id="3.40.50.620">
    <property type="entry name" value="HUPs"/>
    <property type="match status" value="1"/>
</dbReference>
<dbReference type="GeneID" id="28971107"/>
<evidence type="ECO:0000313" key="4">
    <source>
        <dbReference type="Proteomes" id="UP000078595"/>
    </source>
</evidence>
<dbReference type="EMBL" id="CP144540">
    <property type="protein sequence ID" value="WWC65644.1"/>
    <property type="molecule type" value="Genomic_DNA"/>
</dbReference>
<dbReference type="AlphaFoldDB" id="A0A1A5ZXW6"/>
<reference evidence="3" key="2">
    <citation type="submission" date="2013-07" db="EMBL/GenBank/DDBJ databases">
        <authorList>
            <consortium name="The Broad Institute Genome Sequencing Platform"/>
            <person name="Cuomo C."/>
            <person name="Litvintseva A."/>
            <person name="Chen Y."/>
            <person name="Heitman J."/>
            <person name="Sun S."/>
            <person name="Springer D."/>
            <person name="Dromer F."/>
            <person name="Young S.K."/>
            <person name="Zeng Q."/>
            <person name="Gargeya S."/>
            <person name="Fitzgerald M."/>
            <person name="Abouelleil A."/>
            <person name="Alvarado L."/>
            <person name="Berlin A.M."/>
            <person name="Chapman S.B."/>
            <person name="Dewar J."/>
            <person name="Goldberg J."/>
            <person name="Griggs A."/>
            <person name="Gujja S."/>
            <person name="Hansen M."/>
            <person name="Howarth C."/>
            <person name="Imamovic A."/>
            <person name="Larimer J."/>
            <person name="McCowan C."/>
            <person name="Murphy C."/>
            <person name="Pearson M."/>
            <person name="Priest M."/>
            <person name="Roberts A."/>
            <person name="Saif S."/>
            <person name="Shea T."/>
            <person name="Sykes S."/>
            <person name="Wortman J."/>
            <person name="Nusbaum C."/>
            <person name="Birren B."/>
        </authorList>
    </citation>
    <scope>NUCLEOTIDE SEQUENCE</scope>
    <source>
        <strain evidence="3">CBS 10117</strain>
    </source>
</reference>
<dbReference type="Proteomes" id="UP000078595">
    <property type="component" value="Chromosome 11"/>
</dbReference>
<evidence type="ECO:0008006" key="5">
    <source>
        <dbReference type="Google" id="ProtNLM"/>
    </source>
</evidence>
<evidence type="ECO:0000313" key="3">
    <source>
        <dbReference type="EMBL" id="WWC65644.1"/>
    </source>
</evidence>
<dbReference type="KEGG" id="kdj:28971107"/>
<gene>
    <name evidence="2" type="ORF">I303_07408</name>
    <name evidence="3" type="ORF">I303_108265</name>
</gene>
<evidence type="ECO:0000256" key="1">
    <source>
        <dbReference type="SAM" id="MobiDB-lite"/>
    </source>
</evidence>
<dbReference type="PANTHER" id="PTHR31285:SF0">
    <property type="entry name" value="NICOTINAMIDE MONONUCLEOTIDE ADENYLYLTRANSFERASE"/>
    <property type="match status" value="1"/>
</dbReference>
<proteinExistence type="predicted"/>
<dbReference type="PANTHER" id="PTHR31285">
    <property type="entry name" value="NICOTINAMIDE MONONUCLEOTIDE ADENYLYLTRANSFERASE"/>
    <property type="match status" value="1"/>
</dbReference>
<feature type="region of interest" description="Disordered" evidence="1">
    <location>
        <begin position="1"/>
        <end position="43"/>
    </location>
</feature>
<feature type="compositionally biased region" description="Polar residues" evidence="1">
    <location>
        <begin position="1"/>
        <end position="24"/>
    </location>
</feature>
<accession>A0A1A5ZXW6</accession>
<dbReference type="EMBL" id="KI894035">
    <property type="protein sequence ID" value="OBR82646.1"/>
    <property type="molecule type" value="Genomic_DNA"/>
</dbReference>
<dbReference type="GO" id="GO:0005634">
    <property type="term" value="C:nucleus"/>
    <property type="evidence" value="ECO:0007669"/>
    <property type="project" value="TreeGrafter"/>
</dbReference>
<feature type="region of interest" description="Disordered" evidence="1">
    <location>
        <begin position="68"/>
        <end position="95"/>
    </location>
</feature>
<dbReference type="InterPro" id="IPR014729">
    <property type="entry name" value="Rossmann-like_a/b/a_fold"/>
</dbReference>
<sequence>MTSSTSLHETINRISSTPGSFQLISSPPNWPRPNSSSGSSQSSDLHIAILDSSFNPPTSAHRQIAFSAFPPPSLTAPSPREVRDDAASSSSTRHPGPYTSRLLLFSARNVEKTSKASDATVAQRLEMMSILSRSHPDTNTAIGLINEPTFVGKSSIIRSYLSTQPIPGPPNENEDAQGDRELDVKLSFLVGTDTLIRFFDPRFYPPNQMEDKLEEYFDSGSYLISARRGKDSTDRAIEEEILNRDGAKQWVQSGHLRLLGTGNEGWEEISSTKVREAVSKQDWELVDDLVGQDIREYVRKEGLYIPQETA</sequence>
<name>A0A1A5ZXW6_9TREE</name>
<dbReference type="GO" id="GO:0016887">
    <property type="term" value="F:ATP hydrolysis activity"/>
    <property type="evidence" value="ECO:0007669"/>
    <property type="project" value="TreeGrafter"/>
</dbReference>
<reference evidence="3" key="3">
    <citation type="submission" date="2024-02" db="EMBL/GenBank/DDBJ databases">
        <title>Comparative genomics of Cryptococcus and Kwoniella reveals pathogenesis evolution and contrasting modes of karyotype evolution via chromosome fusion or intercentromeric recombination.</title>
        <authorList>
            <person name="Coelho M.A."/>
            <person name="David-Palma M."/>
            <person name="Shea T."/>
            <person name="Bowers K."/>
            <person name="McGinley-Smith S."/>
            <person name="Mohammad A.W."/>
            <person name="Gnirke A."/>
            <person name="Yurkov A.M."/>
            <person name="Nowrousian M."/>
            <person name="Sun S."/>
            <person name="Cuomo C.A."/>
            <person name="Heitman J."/>
        </authorList>
    </citation>
    <scope>NUCLEOTIDE SEQUENCE</scope>
    <source>
        <strain evidence="3">CBS 10117</strain>
    </source>
</reference>
<dbReference type="SUPFAM" id="SSF52374">
    <property type="entry name" value="Nucleotidylyl transferase"/>
    <property type="match status" value="1"/>
</dbReference>
<dbReference type="VEuPathDB" id="FungiDB:I303_07408"/>
<evidence type="ECO:0000313" key="2">
    <source>
        <dbReference type="EMBL" id="OBR82646.1"/>
    </source>
</evidence>